<feature type="region of interest" description="Disordered" evidence="2">
    <location>
        <begin position="492"/>
        <end position="557"/>
    </location>
</feature>
<reference evidence="3 4" key="1">
    <citation type="journal article" name="Sci. Rep.">
        <title>Telomere-to-telomere assembled and centromere annotated genomes of the two main subspecies of the button mushroom Agaricus bisporus reveal especially polymorphic chromosome ends.</title>
        <authorList>
            <person name="Sonnenberg A.S.M."/>
            <person name="Sedaghat-Telgerd N."/>
            <person name="Lavrijssen B."/>
            <person name="Ohm R.A."/>
            <person name="Hendrickx P.M."/>
            <person name="Scholtmeijer K."/>
            <person name="Baars J.J.P."/>
            <person name="van Peer A."/>
        </authorList>
    </citation>
    <scope>NUCLEOTIDE SEQUENCE [LARGE SCALE GENOMIC DNA]</scope>
    <source>
        <strain evidence="3 4">H119_p4</strain>
    </source>
</reference>
<organism evidence="3 4">
    <name type="scientific">Agaricus bisporus var. burnettii</name>
    <dbReference type="NCBI Taxonomy" id="192524"/>
    <lineage>
        <taxon>Eukaryota</taxon>
        <taxon>Fungi</taxon>
        <taxon>Dikarya</taxon>
        <taxon>Basidiomycota</taxon>
        <taxon>Agaricomycotina</taxon>
        <taxon>Agaricomycetes</taxon>
        <taxon>Agaricomycetidae</taxon>
        <taxon>Agaricales</taxon>
        <taxon>Agaricineae</taxon>
        <taxon>Agaricaceae</taxon>
        <taxon>Agaricus</taxon>
    </lineage>
</organism>
<evidence type="ECO:0000256" key="1">
    <source>
        <dbReference type="SAM" id="Coils"/>
    </source>
</evidence>
<proteinExistence type="predicted"/>
<feature type="compositionally biased region" description="Basic and acidic residues" evidence="2">
    <location>
        <begin position="112"/>
        <end position="132"/>
    </location>
</feature>
<dbReference type="AlphaFoldDB" id="A0A8H7KGB7"/>
<dbReference type="Gene3D" id="1.10.287.1490">
    <property type="match status" value="1"/>
</dbReference>
<protein>
    <submittedName>
        <fullName evidence="3">Uncharacterized protein</fullName>
    </submittedName>
</protein>
<dbReference type="PANTHER" id="PTHR19327:SF0">
    <property type="entry name" value="GOLGIN SUBFAMILY A MEMBER 4"/>
    <property type="match status" value="1"/>
</dbReference>
<feature type="compositionally biased region" description="Basic and acidic residues" evidence="2">
    <location>
        <begin position="492"/>
        <end position="515"/>
    </location>
</feature>
<evidence type="ECO:0000313" key="3">
    <source>
        <dbReference type="EMBL" id="KAF7773202.1"/>
    </source>
</evidence>
<dbReference type="EMBL" id="JABXXO010000007">
    <property type="protein sequence ID" value="KAF7773202.1"/>
    <property type="molecule type" value="Genomic_DNA"/>
</dbReference>
<feature type="region of interest" description="Disordered" evidence="2">
    <location>
        <begin position="1"/>
        <end position="45"/>
    </location>
</feature>
<comment type="caution">
    <text evidence="3">The sequence shown here is derived from an EMBL/GenBank/DDBJ whole genome shotgun (WGS) entry which is preliminary data.</text>
</comment>
<gene>
    <name evidence="3" type="ORF">Agabi119p4_5369</name>
</gene>
<feature type="compositionally biased region" description="Basic and acidic residues" evidence="2">
    <location>
        <begin position="434"/>
        <end position="445"/>
    </location>
</feature>
<feature type="compositionally biased region" description="Polar residues" evidence="2">
    <location>
        <begin position="149"/>
        <end position="158"/>
    </location>
</feature>
<keyword evidence="1" id="KW-0175">Coiled coil</keyword>
<feature type="compositionally biased region" description="Polar residues" evidence="2">
    <location>
        <begin position="1"/>
        <end position="12"/>
    </location>
</feature>
<evidence type="ECO:0000256" key="2">
    <source>
        <dbReference type="SAM" id="MobiDB-lite"/>
    </source>
</evidence>
<dbReference type="PANTHER" id="PTHR19327">
    <property type="entry name" value="GOLGIN"/>
    <property type="match status" value="1"/>
</dbReference>
<dbReference type="Proteomes" id="UP000629468">
    <property type="component" value="Unassembled WGS sequence"/>
</dbReference>
<feature type="region of interest" description="Disordered" evidence="2">
    <location>
        <begin position="112"/>
        <end position="182"/>
    </location>
</feature>
<feature type="coiled-coil region" evidence="1">
    <location>
        <begin position="227"/>
        <end position="352"/>
    </location>
</feature>
<feature type="compositionally biased region" description="Basic and acidic residues" evidence="2">
    <location>
        <begin position="522"/>
        <end position="549"/>
    </location>
</feature>
<name>A0A8H7KGB7_AGABI</name>
<feature type="region of interest" description="Disordered" evidence="2">
    <location>
        <begin position="434"/>
        <end position="458"/>
    </location>
</feature>
<sequence length="893" mass="101438">MGVGWQNATDSLVATPPTPQTVPGKDTMTTSDERKPLLPDQNADAGAGKRYMFRGLARALPYFMRPTPAAATVSVASQDVQRPAVSSSPSQSVIDLQARVSVKQSNVVREELKETEIGTTEREESSVGHEEAETVQNKGPRTATERRPSASSDATTVVTEEPPSIAQSLDKKSDVEKPQVVSNEPALRERILTLENENAKMLTKMTLAKESAAREKSDMIHAHTTELEGLRQEIRLQRESLDTSQRQLKDFEEKVTEMAREKEILQEDATKREEGLRVKDGQVKDLIAEKENLGGELQRLEGNLSEKSALLEDARKQNAALEELKLDFARERHEMEAEIVQIQQNAEKALAELAGDYGNKMVEASNRIQKYHHELSNSTQFLNELRSELESSQRNASELSETANIRLAEIQLQQEQLSELQQVKRDLEQKVEEEQARMRSVEENSVKSQTDLRNQHASEIDAERKLVRNLQSSLESLQHDLVNREDQLAKLKESGDELRQKLGQSEERCRKEEQRAGTLDGDLAKAKSEMRGLEEKAKASREEATKEKTALTNQTNQLRRQLDGTQKLLSNRVEQVQRLETTKNELNNSLRRVQTVVNEKDLLTQSLQRKCTNLEETKKGLDEQVKDLEKTLVEVRQMAEIEQSKTAENHQREMMQATNRIQGLQDELSSFIATAQQLHASLEASQTNAEKAEKLSKDLGREVQDLRQHVSTLQDALHTLEVKSDETSSRLISNERSFKEEKAGILRRHAKEIDNQRREASETKETLQRALKQKEENLSALAERNNALHGEMMTLNQRIRKSEEDVNATQATLHDLTERSRISLETLIDEKYKVEEEVERLQGQTEELRKELKDRSEEIARLKDMSIKKMVSNVIVGFWQLLGTSSQLKDRAE</sequence>
<evidence type="ECO:0000313" key="4">
    <source>
        <dbReference type="Proteomes" id="UP000629468"/>
    </source>
</evidence>
<accession>A0A8H7KGB7</accession>